<evidence type="ECO:0000313" key="1">
    <source>
        <dbReference type="EMBL" id="OAD20403.1"/>
    </source>
</evidence>
<proteinExistence type="predicted"/>
<protein>
    <submittedName>
        <fullName evidence="1">Uncharacterized protein</fullName>
    </submittedName>
</protein>
<name>A0A176RXA1_9GAMM</name>
<reference evidence="1 2" key="1">
    <citation type="submission" date="2016-05" db="EMBL/GenBank/DDBJ databases">
        <title>Single-cell genome of chain-forming Candidatus Thiomargarita nelsonii and comparison to other large sulfur-oxidizing bacteria.</title>
        <authorList>
            <person name="Winkel M."/>
            <person name="Salman V."/>
            <person name="Woyke T."/>
            <person name="Schulz-Vogt H."/>
            <person name="Richter M."/>
            <person name="Flood B."/>
            <person name="Bailey J."/>
            <person name="Amann R."/>
            <person name="Mussmann M."/>
        </authorList>
    </citation>
    <scope>NUCLEOTIDE SEQUENCE [LARGE SCALE GENOMIC DNA]</scope>
    <source>
        <strain evidence="1 2">THI036</strain>
    </source>
</reference>
<dbReference type="Proteomes" id="UP000076962">
    <property type="component" value="Unassembled WGS sequence"/>
</dbReference>
<gene>
    <name evidence="1" type="ORF">THIOM_003901</name>
</gene>
<keyword evidence="2" id="KW-1185">Reference proteome</keyword>
<organism evidence="1 2">
    <name type="scientific">Candidatus Thiomargarita nelsonii</name>
    <dbReference type="NCBI Taxonomy" id="1003181"/>
    <lineage>
        <taxon>Bacteria</taxon>
        <taxon>Pseudomonadati</taxon>
        <taxon>Pseudomonadota</taxon>
        <taxon>Gammaproteobacteria</taxon>
        <taxon>Thiotrichales</taxon>
        <taxon>Thiotrichaceae</taxon>
        <taxon>Thiomargarita</taxon>
    </lineage>
</organism>
<dbReference type="EMBL" id="LUTY01002402">
    <property type="protein sequence ID" value="OAD20403.1"/>
    <property type="molecule type" value="Genomic_DNA"/>
</dbReference>
<evidence type="ECO:0000313" key="2">
    <source>
        <dbReference type="Proteomes" id="UP000076962"/>
    </source>
</evidence>
<comment type="caution">
    <text evidence="1">The sequence shown here is derived from an EMBL/GenBank/DDBJ whole genome shotgun (WGS) entry which is preliminary data.</text>
</comment>
<accession>A0A176RXA1</accession>
<dbReference type="AlphaFoldDB" id="A0A176RXA1"/>
<sequence length="71" mass="8040">MKWVAMSTGEHNYLFPLPRAAFTALRSPEPLFKLGSPRGLPVIRLNPFSIKPRTPATLPLLPLLMRCIVWL</sequence>